<dbReference type="InterPro" id="IPR001487">
    <property type="entry name" value="Bromodomain"/>
</dbReference>
<dbReference type="PROSITE" id="PS50016">
    <property type="entry name" value="ZF_PHD_2"/>
    <property type="match status" value="1"/>
</dbReference>
<dbReference type="Pfam" id="PF00628">
    <property type="entry name" value="PHD"/>
    <property type="match status" value="1"/>
</dbReference>
<dbReference type="GO" id="GO:0005929">
    <property type="term" value="C:cilium"/>
    <property type="evidence" value="ECO:0007669"/>
    <property type="project" value="TreeGrafter"/>
</dbReference>
<dbReference type="GO" id="GO:0008270">
    <property type="term" value="F:zinc ion binding"/>
    <property type="evidence" value="ECO:0007669"/>
    <property type="project" value="UniProtKB-KW"/>
</dbReference>
<evidence type="ECO:0000256" key="3">
    <source>
        <dbReference type="ARBA" id="ARBA00022833"/>
    </source>
</evidence>
<dbReference type="InterPro" id="IPR001965">
    <property type="entry name" value="Znf_PHD"/>
</dbReference>
<feature type="compositionally biased region" description="Basic and acidic residues" evidence="7">
    <location>
        <begin position="580"/>
        <end position="590"/>
    </location>
</feature>
<feature type="compositionally biased region" description="Basic and acidic residues" evidence="7">
    <location>
        <begin position="531"/>
        <end position="545"/>
    </location>
</feature>
<dbReference type="PROSITE" id="PS50014">
    <property type="entry name" value="BROMODOMAIN_2"/>
    <property type="match status" value="1"/>
</dbReference>
<evidence type="ECO:0000256" key="1">
    <source>
        <dbReference type="ARBA" id="ARBA00022723"/>
    </source>
</evidence>
<dbReference type="InterPro" id="IPR033558">
    <property type="entry name" value="IFT25"/>
</dbReference>
<dbReference type="GO" id="GO:0042073">
    <property type="term" value="P:intraciliary transport"/>
    <property type="evidence" value="ECO:0007669"/>
    <property type="project" value="InterPro"/>
</dbReference>
<dbReference type="SMART" id="SM00249">
    <property type="entry name" value="PHD"/>
    <property type="match status" value="1"/>
</dbReference>
<dbReference type="STRING" id="559515.M4BAN0"/>
<dbReference type="GO" id="GO:0030992">
    <property type="term" value="C:intraciliary transport particle B"/>
    <property type="evidence" value="ECO:0007669"/>
    <property type="project" value="InterPro"/>
</dbReference>
<keyword evidence="1" id="KW-0479">Metal-binding</keyword>
<dbReference type="Pfam" id="PF00439">
    <property type="entry name" value="Bromodomain"/>
    <property type="match status" value="1"/>
</dbReference>
<dbReference type="Gene3D" id="3.30.40.10">
    <property type="entry name" value="Zinc/RING finger domain, C3HC4 (zinc finger)"/>
    <property type="match status" value="1"/>
</dbReference>
<feature type="compositionally biased region" description="Basic and acidic residues" evidence="7">
    <location>
        <begin position="494"/>
        <end position="503"/>
    </location>
</feature>
<dbReference type="CDD" id="cd15539">
    <property type="entry name" value="PHD1_AIRE"/>
    <property type="match status" value="1"/>
</dbReference>
<evidence type="ECO:0000256" key="5">
    <source>
        <dbReference type="PROSITE-ProRule" id="PRU00035"/>
    </source>
</evidence>
<protein>
    <recommendedName>
        <fullName evidence="12">PHD-type domain-containing protein</fullName>
    </recommendedName>
</protein>
<keyword evidence="11" id="KW-1185">Reference proteome</keyword>
<dbReference type="InterPro" id="IPR019786">
    <property type="entry name" value="Zinc_finger_PHD-type_CS"/>
</dbReference>
<evidence type="ECO:0008006" key="12">
    <source>
        <dbReference type="Google" id="ProtNLM"/>
    </source>
</evidence>
<dbReference type="Proteomes" id="UP000011713">
    <property type="component" value="Unassembled WGS sequence"/>
</dbReference>
<name>M4BAN0_HYAAE</name>
<feature type="region of interest" description="Disordered" evidence="7">
    <location>
        <begin position="302"/>
        <end position="345"/>
    </location>
</feature>
<keyword evidence="3" id="KW-0862">Zinc</keyword>
<dbReference type="VEuPathDB" id="FungiDB:HpaG803340"/>
<dbReference type="PANTHER" id="PTHR33906">
    <property type="entry name" value="INTRAFLAGELLAR TRANSPORT PROTEIN 25 HOMOLOG"/>
    <property type="match status" value="1"/>
</dbReference>
<reference evidence="11" key="1">
    <citation type="journal article" date="2010" name="Science">
        <title>Signatures of adaptation to obligate biotrophy in the Hyaloperonospora arabidopsidis genome.</title>
        <authorList>
            <person name="Baxter L."/>
            <person name="Tripathy S."/>
            <person name="Ishaque N."/>
            <person name="Boot N."/>
            <person name="Cabral A."/>
            <person name="Kemen E."/>
            <person name="Thines M."/>
            <person name="Ah-Fong A."/>
            <person name="Anderson R."/>
            <person name="Badejoko W."/>
            <person name="Bittner-Eddy P."/>
            <person name="Boore J.L."/>
            <person name="Chibucos M.C."/>
            <person name="Coates M."/>
            <person name="Dehal P."/>
            <person name="Delehaunty K."/>
            <person name="Dong S."/>
            <person name="Downton P."/>
            <person name="Dumas B."/>
            <person name="Fabro G."/>
            <person name="Fronick C."/>
            <person name="Fuerstenberg S.I."/>
            <person name="Fulton L."/>
            <person name="Gaulin E."/>
            <person name="Govers F."/>
            <person name="Hughes L."/>
            <person name="Humphray S."/>
            <person name="Jiang R.H."/>
            <person name="Judelson H."/>
            <person name="Kamoun S."/>
            <person name="Kyung K."/>
            <person name="Meijer H."/>
            <person name="Minx P."/>
            <person name="Morris P."/>
            <person name="Nelson J."/>
            <person name="Phuntumart V."/>
            <person name="Qutob D."/>
            <person name="Rehmany A."/>
            <person name="Rougon-Cardoso A."/>
            <person name="Ryden P."/>
            <person name="Torto-Alalibo T."/>
            <person name="Studholme D."/>
            <person name="Wang Y."/>
            <person name="Win J."/>
            <person name="Wood J."/>
            <person name="Clifton S.W."/>
            <person name="Rogers J."/>
            <person name="Van den Ackerveken G."/>
            <person name="Jones J.D."/>
            <person name="McDowell J.M."/>
            <person name="Beynon J."/>
            <person name="Tyler B.M."/>
        </authorList>
    </citation>
    <scope>NUCLEOTIDE SEQUENCE [LARGE SCALE GENOMIC DNA]</scope>
    <source>
        <strain evidence="11">Emoy2</strain>
    </source>
</reference>
<feature type="compositionally biased region" description="Polar residues" evidence="7">
    <location>
        <begin position="384"/>
        <end position="397"/>
    </location>
</feature>
<organism evidence="10 11">
    <name type="scientific">Hyaloperonospora arabidopsidis (strain Emoy2)</name>
    <name type="common">Downy mildew agent</name>
    <name type="synonym">Peronospora arabidopsidis</name>
    <dbReference type="NCBI Taxonomy" id="559515"/>
    <lineage>
        <taxon>Eukaryota</taxon>
        <taxon>Sar</taxon>
        <taxon>Stramenopiles</taxon>
        <taxon>Oomycota</taxon>
        <taxon>Peronosporomycetes</taxon>
        <taxon>Peronosporales</taxon>
        <taxon>Peronosporaceae</taxon>
        <taxon>Hyaloperonospora</taxon>
    </lineage>
</organism>
<evidence type="ECO:0000256" key="4">
    <source>
        <dbReference type="ARBA" id="ARBA00023117"/>
    </source>
</evidence>
<evidence type="ECO:0000256" key="7">
    <source>
        <dbReference type="SAM" id="MobiDB-lite"/>
    </source>
</evidence>
<dbReference type="AlphaFoldDB" id="M4BAN0"/>
<reference evidence="10" key="2">
    <citation type="submission" date="2015-06" db="UniProtKB">
        <authorList>
            <consortium name="EnsemblProtists"/>
        </authorList>
    </citation>
    <scope>IDENTIFICATION</scope>
    <source>
        <strain evidence="10">Emoy2</strain>
    </source>
</reference>
<dbReference type="Gene3D" id="1.20.920.10">
    <property type="entry name" value="Bromodomain-like"/>
    <property type="match status" value="1"/>
</dbReference>
<feature type="region of interest" description="Disordered" evidence="7">
    <location>
        <begin position="384"/>
        <end position="636"/>
    </location>
</feature>
<dbReference type="EMBL" id="JH598070">
    <property type="status" value="NOT_ANNOTATED_CDS"/>
    <property type="molecule type" value="Genomic_DNA"/>
</dbReference>
<accession>M4BAN0</accession>
<feature type="compositionally biased region" description="Polar residues" evidence="7">
    <location>
        <begin position="264"/>
        <end position="285"/>
    </location>
</feature>
<feature type="compositionally biased region" description="Polar residues" evidence="7">
    <location>
        <begin position="441"/>
        <end position="454"/>
    </location>
</feature>
<feature type="compositionally biased region" description="Acidic residues" evidence="7">
    <location>
        <begin position="611"/>
        <end position="636"/>
    </location>
</feature>
<dbReference type="PROSITE" id="PS01359">
    <property type="entry name" value="ZF_PHD_1"/>
    <property type="match status" value="1"/>
</dbReference>
<dbReference type="HOGENOM" id="CLU_007586_1_0_1"/>
<proteinExistence type="predicted"/>
<sequence length="827" mass="90218">MAEDYKKDRKLPPRVEEMLREQVNLDESALHDAFAVAMEDLILEHEANFVAKGVCHLCVSKVYLPVVNFCPHADENHSLCREHLRSVYRVRMEALFVGRNGSAPNRRLLRCLVCTRGCPCNLCRAEKEKDIRNYKRYLLDTLRRCGYGTESAVTDDQATAAIAPPAPERRSTFGVAQSLGKTDRHRYTQYVPTPLLKSCSSVQDDGFHARGSLTEAADEACSPIETQQSESNRCQVRGQYGRDGCLSNAEVSSIPASSTHASSLQISSMQTTGLPASGTPKSSAEVSGIHAPQLHSAQRFFTSTSDASSMPPGNVSVTADGEQGTGRRAAARAATSRIHQRSLKSPTAATVLNCAESEKSLVQLLSSLNQGRAPTNFVAADVQSGDSSYRQNVSGYSANGKAAESGRSGGPGNTKTEASFQVDSGRGIVDNDYQPDRPSRDQVSISSTAAVNSSPRDRLNVDDRSTEVSKLRKRKSGENDAENGPTARGLPKMASRDALRAVYRDNSAASQQHVAGQRQQQTGTGPSLKPGDCDKDTASEVELKKNYSSQRLPPAQHRRPGRPRKAPSDGTAATVLTLQTERKGHQDRRSTTPIKRGRGRPPKRGKRAKGDDEETTGDNYNEEQEGGDGKDEDGAESELDANLDYCEVCEGPGDLVCCDKCPRSFHLKCLHMTKTDLPEGDWQCSECKRPSRFDAYSVTVASEKTMQDKCLKIIQCLKSHPFSKQFLSPVENIPMYTRVVKQPMDLSTIENKLKKGAYVLDSNTLANGVEELDVTHFANDVRLMWSNCKIFNDDGSGITRAADILSAGFERLIKESTAPPLTAQDGC</sequence>
<feature type="compositionally biased region" description="Polar residues" evidence="7">
    <location>
        <begin position="507"/>
        <end position="525"/>
    </location>
</feature>
<feature type="compositionally biased region" description="Basic residues" evidence="7">
    <location>
        <begin position="556"/>
        <end position="565"/>
    </location>
</feature>
<dbReference type="InterPro" id="IPR019787">
    <property type="entry name" value="Znf_PHD-finger"/>
</dbReference>
<evidence type="ECO:0000256" key="6">
    <source>
        <dbReference type="PROSITE-ProRule" id="PRU00146"/>
    </source>
</evidence>
<dbReference type="OMA" id="NCAESEK"/>
<feature type="domain" description="PHD-type" evidence="9">
    <location>
        <begin position="643"/>
        <end position="690"/>
    </location>
</feature>
<evidence type="ECO:0000259" key="9">
    <source>
        <dbReference type="PROSITE" id="PS50016"/>
    </source>
</evidence>
<keyword evidence="2 6" id="KW-0863">Zinc-finger</keyword>
<feature type="region of interest" description="Disordered" evidence="7">
    <location>
        <begin position="262"/>
        <end position="287"/>
    </location>
</feature>
<dbReference type="CDD" id="cd04369">
    <property type="entry name" value="Bromodomain"/>
    <property type="match status" value="1"/>
</dbReference>
<feature type="domain" description="Bromo" evidence="8">
    <location>
        <begin position="718"/>
        <end position="799"/>
    </location>
</feature>
<dbReference type="InParanoid" id="M4BAN0"/>
<feature type="compositionally biased region" description="Polar residues" evidence="7">
    <location>
        <begin position="413"/>
        <end position="422"/>
    </location>
</feature>
<dbReference type="InterPro" id="IPR011011">
    <property type="entry name" value="Znf_FYVE_PHD"/>
</dbReference>
<dbReference type="InterPro" id="IPR013083">
    <property type="entry name" value="Znf_RING/FYVE/PHD"/>
</dbReference>
<dbReference type="PRINTS" id="PR00503">
    <property type="entry name" value="BROMODOMAIN"/>
</dbReference>
<feature type="compositionally biased region" description="Basic residues" evidence="7">
    <location>
        <begin position="595"/>
        <end position="607"/>
    </location>
</feature>
<evidence type="ECO:0000256" key="2">
    <source>
        <dbReference type="ARBA" id="ARBA00022771"/>
    </source>
</evidence>
<evidence type="ECO:0000313" key="11">
    <source>
        <dbReference type="Proteomes" id="UP000011713"/>
    </source>
</evidence>
<dbReference type="PANTHER" id="PTHR33906:SF1">
    <property type="entry name" value="INTRAFLAGELLAR TRANSPORT PROTEIN 25 HOMOLOG"/>
    <property type="match status" value="1"/>
</dbReference>
<evidence type="ECO:0000259" key="8">
    <source>
        <dbReference type="PROSITE" id="PS50014"/>
    </source>
</evidence>
<keyword evidence="4 5" id="KW-0103">Bromodomain</keyword>
<dbReference type="EnsemblProtists" id="HpaT803340">
    <property type="protein sequence ID" value="HpaP803340"/>
    <property type="gene ID" value="HpaG803340"/>
</dbReference>
<dbReference type="SUPFAM" id="SSF57903">
    <property type="entry name" value="FYVE/PHD zinc finger"/>
    <property type="match status" value="1"/>
</dbReference>
<evidence type="ECO:0000313" key="10">
    <source>
        <dbReference type="EnsemblProtists" id="HpaP803340"/>
    </source>
</evidence>
<dbReference type="InterPro" id="IPR036427">
    <property type="entry name" value="Bromodomain-like_sf"/>
</dbReference>
<dbReference type="SUPFAM" id="SSF47370">
    <property type="entry name" value="Bromodomain"/>
    <property type="match status" value="1"/>
</dbReference>
<dbReference type="SMART" id="SM00297">
    <property type="entry name" value="BROMO"/>
    <property type="match status" value="1"/>
</dbReference>
<dbReference type="eggNOG" id="KOG2177">
    <property type="taxonomic scope" value="Eukaryota"/>
</dbReference>
<feature type="compositionally biased region" description="Basic and acidic residues" evidence="7">
    <location>
        <begin position="455"/>
        <end position="470"/>
    </location>
</feature>